<reference evidence="2" key="2">
    <citation type="submission" date="2023-05" db="EMBL/GenBank/DDBJ databases">
        <authorList>
            <consortium name="Lawrence Berkeley National Laboratory"/>
            <person name="Steindorff A."/>
            <person name="Hensen N."/>
            <person name="Bonometti L."/>
            <person name="Westerberg I."/>
            <person name="Brannstrom I.O."/>
            <person name="Guillou S."/>
            <person name="Cros-Aarteil S."/>
            <person name="Calhoun S."/>
            <person name="Haridas S."/>
            <person name="Kuo A."/>
            <person name="Mondo S."/>
            <person name="Pangilinan J."/>
            <person name="Riley R."/>
            <person name="Labutti K."/>
            <person name="Andreopoulos B."/>
            <person name="Lipzen A."/>
            <person name="Chen C."/>
            <person name="Yanf M."/>
            <person name="Daum C."/>
            <person name="Ng V."/>
            <person name="Clum A."/>
            <person name="Ohm R."/>
            <person name="Martin F."/>
            <person name="Silar P."/>
            <person name="Natvig D."/>
            <person name="Lalanne C."/>
            <person name="Gautier V."/>
            <person name="Ament-Velasquez S.L."/>
            <person name="Kruys A."/>
            <person name="Hutchinson M.I."/>
            <person name="Powell A.J."/>
            <person name="Barry K."/>
            <person name="Miller A.N."/>
            <person name="Grigoriev I.V."/>
            <person name="Debuchy R."/>
            <person name="Gladieux P."/>
            <person name="Thoren M.H."/>
            <person name="Johannesson H."/>
        </authorList>
    </citation>
    <scope>NUCLEOTIDE SEQUENCE</scope>
    <source>
        <strain evidence="2">CBS 990.96</strain>
    </source>
</reference>
<sequence>MSAAQQQQAQPSQYSSAFPSPPPPVDLGTYARSMLQHTKRQMESINQTAARQQGSTSGSSPTANGEHHQHSSSSTTNSVPNGVSNLRRNPGDGFTRY</sequence>
<protein>
    <submittedName>
        <fullName evidence="2">Uncharacterized protein</fullName>
    </submittedName>
</protein>
<feature type="region of interest" description="Disordered" evidence="1">
    <location>
        <begin position="1"/>
        <end position="97"/>
    </location>
</feature>
<evidence type="ECO:0000313" key="2">
    <source>
        <dbReference type="EMBL" id="KAK4228796.1"/>
    </source>
</evidence>
<name>A0AAN7GX04_9PEZI</name>
<feature type="compositionally biased region" description="Low complexity" evidence="1">
    <location>
        <begin position="1"/>
        <end position="18"/>
    </location>
</feature>
<gene>
    <name evidence="2" type="ORF">QBC38DRAFT_141439</name>
</gene>
<evidence type="ECO:0000313" key="3">
    <source>
        <dbReference type="Proteomes" id="UP001301958"/>
    </source>
</evidence>
<dbReference type="Proteomes" id="UP001301958">
    <property type="component" value="Unassembled WGS sequence"/>
</dbReference>
<feature type="compositionally biased region" description="Low complexity" evidence="1">
    <location>
        <begin position="71"/>
        <end position="85"/>
    </location>
</feature>
<feature type="compositionally biased region" description="Polar residues" evidence="1">
    <location>
        <begin position="43"/>
        <end position="63"/>
    </location>
</feature>
<dbReference type="AlphaFoldDB" id="A0AAN7GX04"/>
<dbReference type="EMBL" id="MU865315">
    <property type="protein sequence ID" value="KAK4228796.1"/>
    <property type="molecule type" value="Genomic_DNA"/>
</dbReference>
<proteinExistence type="predicted"/>
<reference evidence="2" key="1">
    <citation type="journal article" date="2023" name="Mol. Phylogenet. Evol.">
        <title>Genome-scale phylogeny and comparative genomics of the fungal order Sordariales.</title>
        <authorList>
            <person name="Hensen N."/>
            <person name="Bonometti L."/>
            <person name="Westerberg I."/>
            <person name="Brannstrom I.O."/>
            <person name="Guillou S."/>
            <person name="Cros-Aarteil S."/>
            <person name="Calhoun S."/>
            <person name="Haridas S."/>
            <person name="Kuo A."/>
            <person name="Mondo S."/>
            <person name="Pangilinan J."/>
            <person name="Riley R."/>
            <person name="LaButti K."/>
            <person name="Andreopoulos B."/>
            <person name="Lipzen A."/>
            <person name="Chen C."/>
            <person name="Yan M."/>
            <person name="Daum C."/>
            <person name="Ng V."/>
            <person name="Clum A."/>
            <person name="Steindorff A."/>
            <person name="Ohm R.A."/>
            <person name="Martin F."/>
            <person name="Silar P."/>
            <person name="Natvig D.O."/>
            <person name="Lalanne C."/>
            <person name="Gautier V."/>
            <person name="Ament-Velasquez S.L."/>
            <person name="Kruys A."/>
            <person name="Hutchinson M.I."/>
            <person name="Powell A.J."/>
            <person name="Barry K."/>
            <person name="Miller A.N."/>
            <person name="Grigoriev I.V."/>
            <person name="Debuchy R."/>
            <person name="Gladieux P."/>
            <person name="Hiltunen Thoren M."/>
            <person name="Johannesson H."/>
        </authorList>
    </citation>
    <scope>NUCLEOTIDE SEQUENCE</scope>
    <source>
        <strain evidence="2">CBS 990.96</strain>
    </source>
</reference>
<keyword evidence="3" id="KW-1185">Reference proteome</keyword>
<accession>A0AAN7GX04</accession>
<comment type="caution">
    <text evidence="2">The sequence shown here is derived from an EMBL/GenBank/DDBJ whole genome shotgun (WGS) entry which is preliminary data.</text>
</comment>
<evidence type="ECO:0000256" key="1">
    <source>
        <dbReference type="SAM" id="MobiDB-lite"/>
    </source>
</evidence>
<organism evidence="2 3">
    <name type="scientific">Podospora fimiseda</name>
    <dbReference type="NCBI Taxonomy" id="252190"/>
    <lineage>
        <taxon>Eukaryota</taxon>
        <taxon>Fungi</taxon>
        <taxon>Dikarya</taxon>
        <taxon>Ascomycota</taxon>
        <taxon>Pezizomycotina</taxon>
        <taxon>Sordariomycetes</taxon>
        <taxon>Sordariomycetidae</taxon>
        <taxon>Sordariales</taxon>
        <taxon>Podosporaceae</taxon>
        <taxon>Podospora</taxon>
    </lineage>
</organism>